<comment type="caution">
    <text evidence="2">The sequence shown here is derived from an EMBL/GenBank/DDBJ whole genome shotgun (WGS) entry which is preliminary data.</text>
</comment>
<keyword evidence="1" id="KW-0472">Membrane</keyword>
<dbReference type="AlphaFoldDB" id="A0A939PCC3"/>
<sequence length="53" mass="6046">MLPEVSYTVAIEWAYYAFIVLSAGCIVVAMPGDRLETRHDQVAIGLMYFWKYG</sequence>
<dbReference type="RefSeq" id="WP_208257687.1">
    <property type="nucleotide sequence ID" value="NZ_JAGEOJ010000009.1"/>
</dbReference>
<accession>A0A939PCC3</accession>
<protein>
    <submittedName>
        <fullName evidence="2">Uncharacterized protein</fullName>
    </submittedName>
</protein>
<keyword evidence="1" id="KW-0812">Transmembrane</keyword>
<evidence type="ECO:0000313" key="3">
    <source>
        <dbReference type="Proteomes" id="UP000669179"/>
    </source>
</evidence>
<name>A0A939PCC3_9ACTN</name>
<keyword evidence="3" id="KW-1185">Reference proteome</keyword>
<evidence type="ECO:0000313" key="2">
    <source>
        <dbReference type="EMBL" id="MBO2449788.1"/>
    </source>
</evidence>
<keyword evidence="1" id="KW-1133">Transmembrane helix</keyword>
<feature type="transmembrane region" description="Helical" evidence="1">
    <location>
        <begin position="13"/>
        <end position="30"/>
    </location>
</feature>
<organism evidence="2 3">
    <name type="scientific">Actinomadura barringtoniae</name>
    <dbReference type="NCBI Taxonomy" id="1427535"/>
    <lineage>
        <taxon>Bacteria</taxon>
        <taxon>Bacillati</taxon>
        <taxon>Actinomycetota</taxon>
        <taxon>Actinomycetes</taxon>
        <taxon>Streptosporangiales</taxon>
        <taxon>Thermomonosporaceae</taxon>
        <taxon>Actinomadura</taxon>
    </lineage>
</organism>
<evidence type="ECO:0000256" key="1">
    <source>
        <dbReference type="SAM" id="Phobius"/>
    </source>
</evidence>
<gene>
    <name evidence="2" type="ORF">J4573_21990</name>
</gene>
<proteinExistence type="predicted"/>
<reference evidence="2" key="1">
    <citation type="submission" date="2021-03" db="EMBL/GenBank/DDBJ databases">
        <authorList>
            <person name="Kanchanasin P."/>
            <person name="Saeng-In P."/>
            <person name="Phongsopitanun W."/>
            <person name="Yuki M."/>
            <person name="Kudo T."/>
            <person name="Ohkuma M."/>
            <person name="Tanasupawat S."/>
        </authorList>
    </citation>
    <scope>NUCLEOTIDE SEQUENCE</scope>
    <source>
        <strain evidence="2">GKU 128</strain>
    </source>
</reference>
<dbReference type="Proteomes" id="UP000669179">
    <property type="component" value="Unassembled WGS sequence"/>
</dbReference>
<dbReference type="EMBL" id="JAGEOJ010000009">
    <property type="protein sequence ID" value="MBO2449788.1"/>
    <property type="molecule type" value="Genomic_DNA"/>
</dbReference>